<dbReference type="InterPro" id="IPR009057">
    <property type="entry name" value="Homeodomain-like_sf"/>
</dbReference>
<dbReference type="SUPFAM" id="SSF46689">
    <property type="entry name" value="Homeodomain-like"/>
    <property type="match status" value="1"/>
</dbReference>
<dbReference type="GO" id="GO:0003677">
    <property type="term" value="F:DNA binding"/>
    <property type="evidence" value="ECO:0007669"/>
    <property type="project" value="UniProtKB-UniRule"/>
</dbReference>
<dbReference type="InterPro" id="IPR001647">
    <property type="entry name" value="HTH_TetR"/>
</dbReference>
<dbReference type="SUPFAM" id="SSF48498">
    <property type="entry name" value="Tetracyclin repressor-like, C-terminal domain"/>
    <property type="match status" value="1"/>
</dbReference>
<evidence type="ECO:0000256" key="3">
    <source>
        <dbReference type="ARBA" id="ARBA00023163"/>
    </source>
</evidence>
<dbReference type="PANTHER" id="PTHR47506:SF1">
    <property type="entry name" value="HTH-TYPE TRANSCRIPTIONAL REGULATOR YJDC"/>
    <property type="match status" value="1"/>
</dbReference>
<feature type="DNA-binding region" description="H-T-H motif" evidence="4">
    <location>
        <begin position="24"/>
        <end position="43"/>
    </location>
</feature>
<reference evidence="6" key="1">
    <citation type="submission" date="2020-02" db="EMBL/GenBank/DDBJ databases">
        <authorList>
            <person name="Meier V. D."/>
        </authorList>
    </citation>
    <scope>NUCLEOTIDE SEQUENCE</scope>
    <source>
        <strain evidence="6">AVDCRST_MAG96</strain>
    </source>
</reference>
<evidence type="ECO:0000256" key="2">
    <source>
        <dbReference type="ARBA" id="ARBA00023125"/>
    </source>
</evidence>
<dbReference type="PROSITE" id="PS50977">
    <property type="entry name" value="HTH_TETR_2"/>
    <property type="match status" value="1"/>
</dbReference>
<organism evidence="6">
    <name type="scientific">uncultured Segetibacter sp</name>
    <dbReference type="NCBI Taxonomy" id="481133"/>
    <lineage>
        <taxon>Bacteria</taxon>
        <taxon>Pseudomonadati</taxon>
        <taxon>Bacteroidota</taxon>
        <taxon>Chitinophagia</taxon>
        <taxon>Chitinophagales</taxon>
        <taxon>Chitinophagaceae</taxon>
        <taxon>Segetibacter</taxon>
        <taxon>environmental samples</taxon>
    </lineage>
</organism>
<sequence length="185" mass="20999">MDTKSEIIRIGDILIREKGYNAFSFSDISQQLKIKNASIHYHFPTKTHLGIAIIHVHRARLEHLVQSGSGKSPLENLNSFFSIYTNAKKEDKVCLVGSLATDLYTVDVDIQKELKRLVHSILKWVTETLESGKKQGVFHFDIDSRVKALMIITNMLAALQLTRLTNKQDFHLIKQTIINSLITGK</sequence>
<keyword evidence="2 4" id="KW-0238">DNA-binding</keyword>
<name>A0A6J4RI23_9BACT</name>
<dbReference type="InterPro" id="IPR036271">
    <property type="entry name" value="Tet_transcr_reg_TetR-rel_C_sf"/>
</dbReference>
<dbReference type="AlphaFoldDB" id="A0A6J4RI23"/>
<feature type="domain" description="HTH tetR-type" evidence="5">
    <location>
        <begin position="1"/>
        <end position="61"/>
    </location>
</feature>
<dbReference type="PANTHER" id="PTHR47506">
    <property type="entry name" value="TRANSCRIPTIONAL REGULATORY PROTEIN"/>
    <property type="match status" value="1"/>
</dbReference>
<accession>A0A6J4RI23</accession>
<evidence type="ECO:0000313" key="6">
    <source>
        <dbReference type="EMBL" id="CAA9474284.1"/>
    </source>
</evidence>
<dbReference type="Gene3D" id="1.10.357.10">
    <property type="entry name" value="Tetracycline Repressor, domain 2"/>
    <property type="match status" value="1"/>
</dbReference>
<keyword evidence="1" id="KW-0805">Transcription regulation</keyword>
<keyword evidence="3" id="KW-0804">Transcription</keyword>
<protein>
    <submittedName>
        <fullName evidence="6">Putative transcriptional regulator, TetR family</fullName>
    </submittedName>
</protein>
<evidence type="ECO:0000256" key="4">
    <source>
        <dbReference type="PROSITE-ProRule" id="PRU00335"/>
    </source>
</evidence>
<evidence type="ECO:0000256" key="1">
    <source>
        <dbReference type="ARBA" id="ARBA00023015"/>
    </source>
</evidence>
<evidence type="ECO:0000259" key="5">
    <source>
        <dbReference type="PROSITE" id="PS50977"/>
    </source>
</evidence>
<dbReference type="Pfam" id="PF00440">
    <property type="entry name" value="TetR_N"/>
    <property type="match status" value="1"/>
</dbReference>
<dbReference type="EMBL" id="CADCVN010000230">
    <property type="protein sequence ID" value="CAA9474284.1"/>
    <property type="molecule type" value="Genomic_DNA"/>
</dbReference>
<gene>
    <name evidence="6" type="ORF">AVDCRST_MAG96-609</name>
</gene>
<proteinExistence type="predicted"/>